<dbReference type="AlphaFoldDB" id="A0A2Z7DCA0"/>
<gene>
    <name evidence="1" type="ORF">F511_33662</name>
</gene>
<evidence type="ECO:0000313" key="2">
    <source>
        <dbReference type="Proteomes" id="UP000250235"/>
    </source>
</evidence>
<reference evidence="1 2" key="1">
    <citation type="journal article" date="2015" name="Proc. Natl. Acad. Sci. U.S.A.">
        <title>The resurrection genome of Boea hygrometrica: A blueprint for survival of dehydration.</title>
        <authorList>
            <person name="Xiao L."/>
            <person name="Yang G."/>
            <person name="Zhang L."/>
            <person name="Yang X."/>
            <person name="Zhao S."/>
            <person name="Ji Z."/>
            <person name="Zhou Q."/>
            <person name="Hu M."/>
            <person name="Wang Y."/>
            <person name="Chen M."/>
            <person name="Xu Y."/>
            <person name="Jin H."/>
            <person name="Xiao X."/>
            <person name="Hu G."/>
            <person name="Bao F."/>
            <person name="Hu Y."/>
            <person name="Wan P."/>
            <person name="Li L."/>
            <person name="Deng X."/>
            <person name="Kuang T."/>
            <person name="Xiang C."/>
            <person name="Zhu J.K."/>
            <person name="Oliver M.J."/>
            <person name="He Y."/>
        </authorList>
    </citation>
    <scope>NUCLEOTIDE SEQUENCE [LARGE SCALE GENOMIC DNA]</scope>
    <source>
        <strain evidence="2">cv. XS01</strain>
    </source>
</reference>
<keyword evidence="2" id="KW-1185">Reference proteome</keyword>
<protein>
    <submittedName>
        <fullName evidence="1">Pentatricopeptide repeat-containing protein mitochondrial</fullName>
    </submittedName>
</protein>
<sequence>MKRDQLLRKQALKQRESWISDDDISSDVITISRKLKLSTVVKRSAREKRRRTGRSISRELQCNQQLVFGVSDSKTMSFGLMDTTAFCLRAKDSADGLAMIKSADATIVSAVAQRRVKYEQLRRRNDTQLLGRNQRSKWKESMAEIESCILPGIKGTRFVLFWEIVQFTEEHCTHLERRKFSLDKRRKDLDSLSNGYIQTEAYILREAPLKTVGRCEAVAENTLIAQCTSRGKMNRKTKQSTAIREELSRESIAEF</sequence>
<proteinExistence type="predicted"/>
<organism evidence="1 2">
    <name type="scientific">Dorcoceras hygrometricum</name>
    <dbReference type="NCBI Taxonomy" id="472368"/>
    <lineage>
        <taxon>Eukaryota</taxon>
        <taxon>Viridiplantae</taxon>
        <taxon>Streptophyta</taxon>
        <taxon>Embryophyta</taxon>
        <taxon>Tracheophyta</taxon>
        <taxon>Spermatophyta</taxon>
        <taxon>Magnoliopsida</taxon>
        <taxon>eudicotyledons</taxon>
        <taxon>Gunneridae</taxon>
        <taxon>Pentapetalae</taxon>
        <taxon>asterids</taxon>
        <taxon>lamiids</taxon>
        <taxon>Lamiales</taxon>
        <taxon>Gesneriaceae</taxon>
        <taxon>Didymocarpoideae</taxon>
        <taxon>Trichosporeae</taxon>
        <taxon>Loxocarpinae</taxon>
        <taxon>Dorcoceras</taxon>
    </lineage>
</organism>
<dbReference type="EMBL" id="KQ987777">
    <property type="protein sequence ID" value="KZV56817.1"/>
    <property type="molecule type" value="Genomic_DNA"/>
</dbReference>
<name>A0A2Z7DCA0_9LAMI</name>
<dbReference type="Proteomes" id="UP000250235">
    <property type="component" value="Unassembled WGS sequence"/>
</dbReference>
<accession>A0A2Z7DCA0</accession>
<evidence type="ECO:0000313" key="1">
    <source>
        <dbReference type="EMBL" id="KZV56817.1"/>
    </source>
</evidence>